<evidence type="ECO:0000256" key="5">
    <source>
        <dbReference type="ARBA" id="ARBA00023038"/>
    </source>
</evidence>
<dbReference type="GO" id="GO:0000981">
    <property type="term" value="F:DNA-binding transcription factor activity, RNA polymerase II-specific"/>
    <property type="evidence" value="ECO:0007669"/>
    <property type="project" value="InterPro"/>
</dbReference>
<dbReference type="Proteomes" id="UP001200034">
    <property type="component" value="Unassembled WGS sequence"/>
</dbReference>
<dbReference type="Gene3D" id="2.10.110.10">
    <property type="entry name" value="Cysteine Rich Protein"/>
    <property type="match status" value="2"/>
</dbReference>
<evidence type="ECO:0000256" key="11">
    <source>
        <dbReference type="RuleBase" id="RU000682"/>
    </source>
</evidence>
<keyword evidence="16" id="KW-1185">Reference proteome</keyword>
<feature type="compositionally biased region" description="Low complexity" evidence="12">
    <location>
        <begin position="52"/>
        <end position="86"/>
    </location>
</feature>
<dbReference type="GO" id="GO:0046872">
    <property type="term" value="F:metal ion binding"/>
    <property type="evidence" value="ECO:0007669"/>
    <property type="project" value="UniProtKB-KW"/>
</dbReference>
<evidence type="ECO:0000313" key="16">
    <source>
        <dbReference type="Proteomes" id="UP001200034"/>
    </source>
</evidence>
<evidence type="ECO:0000256" key="8">
    <source>
        <dbReference type="ARBA" id="ARBA00023242"/>
    </source>
</evidence>
<dbReference type="GO" id="GO:0005634">
    <property type="term" value="C:nucleus"/>
    <property type="evidence" value="ECO:0007669"/>
    <property type="project" value="UniProtKB-SubCell"/>
</dbReference>
<sequence length="617" mass="65922">MLEFYPMPTNLNQVGSSLYSLQQNHGGARFLDSPSATGANVSSNMTAACLPNTNTNNSSNNNNHNSNSNSSNNNIAGNNNSIATASLTASVISSQQHQHQHQHQHQQHAASPAPINSCPTPTGHTHSLSLSHSHNHSLSPSNSSNSNNNNNNNSNKNQNSACNTLTAAAAAGTATAAVSAPTSSTAAAAAAAAAAPGSVVGVGVGAAATATTAAPASASAAASASKLSADCSGRTEVGHIKCEKNYELCEGCGQKIHDRYLMNVGDANWHEQCLACCYCGMQLHHTCYVRNSKLYCKLDYDRLFGIKCAACCHAILPQELVMRPIPNYVFHLPCFVCYACRLPLQKGEQFMLRDGQLFCFRHDLEKEMFLAAAAAQHCGFVGLDEEDLLRPRDGRRGPKRPRTILTSQQRKQFKASFDQSPKPCRKVREALAKDTGLSVRVVQVWFQNQRAKMKKIQRKAKQNGGSAAGSAGNGRNGGNGNGSASASDDKDASEKEEKCVKQEHGVDNVSFLGGMDSAFASQPLNPNLPFSPDDYPANSNDSFCSSDLSLDGSNFDQLDDDADSLSLNNLELQSTSSSGNHNQHSNPHDMLANLNTSLINPIDKLYLMQNSYFSSDH</sequence>
<dbReference type="InterPro" id="IPR017970">
    <property type="entry name" value="Homeobox_CS"/>
</dbReference>
<evidence type="ECO:0000256" key="2">
    <source>
        <dbReference type="ARBA" id="ARBA00022723"/>
    </source>
</evidence>
<dbReference type="PANTHER" id="PTHR24208">
    <property type="entry name" value="LIM/HOMEOBOX PROTEIN LHX"/>
    <property type="match status" value="1"/>
</dbReference>
<feature type="region of interest" description="Disordered" evidence="12">
    <location>
        <begin position="453"/>
        <end position="504"/>
    </location>
</feature>
<feature type="domain" description="Homeobox" evidence="14">
    <location>
        <begin position="396"/>
        <end position="456"/>
    </location>
</feature>
<dbReference type="PROSITE" id="PS00027">
    <property type="entry name" value="HOMEOBOX_1"/>
    <property type="match status" value="1"/>
</dbReference>
<evidence type="ECO:0000259" key="13">
    <source>
        <dbReference type="PROSITE" id="PS50023"/>
    </source>
</evidence>
<feature type="domain" description="LIM zinc-binding" evidence="13">
    <location>
        <begin position="307"/>
        <end position="370"/>
    </location>
</feature>
<evidence type="ECO:0000256" key="6">
    <source>
        <dbReference type="ARBA" id="ARBA00023125"/>
    </source>
</evidence>
<dbReference type="InterPro" id="IPR050453">
    <property type="entry name" value="LIM_Homeobox_TF"/>
</dbReference>
<dbReference type="CDD" id="cd00086">
    <property type="entry name" value="homeodomain"/>
    <property type="match status" value="1"/>
</dbReference>
<evidence type="ECO:0000256" key="1">
    <source>
        <dbReference type="ARBA" id="ARBA00004123"/>
    </source>
</evidence>
<proteinExistence type="predicted"/>
<keyword evidence="5 10" id="KW-0440">LIM domain</keyword>
<evidence type="ECO:0008006" key="17">
    <source>
        <dbReference type="Google" id="ProtNLM"/>
    </source>
</evidence>
<organism evidence="15 16">
    <name type="scientific">Drosophila rubida</name>
    <dbReference type="NCBI Taxonomy" id="30044"/>
    <lineage>
        <taxon>Eukaryota</taxon>
        <taxon>Metazoa</taxon>
        <taxon>Ecdysozoa</taxon>
        <taxon>Arthropoda</taxon>
        <taxon>Hexapoda</taxon>
        <taxon>Insecta</taxon>
        <taxon>Pterygota</taxon>
        <taxon>Neoptera</taxon>
        <taxon>Endopterygota</taxon>
        <taxon>Diptera</taxon>
        <taxon>Brachycera</taxon>
        <taxon>Muscomorpha</taxon>
        <taxon>Ephydroidea</taxon>
        <taxon>Drosophilidae</taxon>
        <taxon>Drosophila</taxon>
    </lineage>
</organism>
<accession>A0AAD4K098</accession>
<dbReference type="AlphaFoldDB" id="A0AAD4K098"/>
<keyword evidence="7 9" id="KW-0371">Homeobox</keyword>
<dbReference type="Gene3D" id="1.10.10.60">
    <property type="entry name" value="Homeodomain-like"/>
    <property type="match status" value="1"/>
</dbReference>
<name>A0AAD4K098_9MUSC</name>
<dbReference type="EMBL" id="JAJJHW010002585">
    <property type="protein sequence ID" value="KAH8371233.1"/>
    <property type="molecule type" value="Genomic_DNA"/>
</dbReference>
<evidence type="ECO:0000256" key="10">
    <source>
        <dbReference type="PROSITE-ProRule" id="PRU00125"/>
    </source>
</evidence>
<evidence type="ECO:0000259" key="14">
    <source>
        <dbReference type="PROSITE" id="PS50071"/>
    </source>
</evidence>
<keyword evidence="6 9" id="KW-0238">DNA-binding</keyword>
<comment type="caution">
    <text evidence="15">The sequence shown here is derived from an EMBL/GenBank/DDBJ whole genome shotgun (WGS) entry which is preliminary data.</text>
</comment>
<dbReference type="FunFam" id="2.10.110.10:FF:000006">
    <property type="entry name" value="LIM homeobox transcription factor 1-beta"/>
    <property type="match status" value="1"/>
</dbReference>
<dbReference type="FunFam" id="2.10.110.10:FF:000103">
    <property type="entry name" value="LIM homeobox transcription factor 1-beta"/>
    <property type="match status" value="1"/>
</dbReference>
<protein>
    <recommendedName>
        <fullName evidence="17">LIM homeobox transcription factor 1-alpha</fullName>
    </recommendedName>
</protein>
<evidence type="ECO:0000256" key="12">
    <source>
        <dbReference type="SAM" id="MobiDB-lite"/>
    </source>
</evidence>
<dbReference type="Pfam" id="PF00046">
    <property type="entry name" value="Homeodomain"/>
    <property type="match status" value="1"/>
</dbReference>
<dbReference type="CDD" id="cd09371">
    <property type="entry name" value="LIM1_Lmx1b"/>
    <property type="match status" value="1"/>
</dbReference>
<dbReference type="SMART" id="SM00389">
    <property type="entry name" value="HOX"/>
    <property type="match status" value="1"/>
</dbReference>
<dbReference type="InterPro" id="IPR009057">
    <property type="entry name" value="Homeodomain-like_sf"/>
</dbReference>
<dbReference type="Pfam" id="PF00412">
    <property type="entry name" value="LIM"/>
    <property type="match status" value="2"/>
</dbReference>
<keyword evidence="8 9" id="KW-0539">Nucleus</keyword>
<dbReference type="SUPFAM" id="SSF57716">
    <property type="entry name" value="Glucocorticoid receptor-like (DNA-binding domain)"/>
    <property type="match status" value="2"/>
</dbReference>
<dbReference type="PROSITE" id="PS50023">
    <property type="entry name" value="LIM_DOMAIN_2"/>
    <property type="match status" value="2"/>
</dbReference>
<dbReference type="SMART" id="SM00132">
    <property type="entry name" value="LIM"/>
    <property type="match status" value="2"/>
</dbReference>
<feature type="compositionally biased region" description="Basic and acidic residues" evidence="12">
    <location>
        <begin position="487"/>
        <end position="504"/>
    </location>
</feature>
<dbReference type="PROSITE" id="PS00478">
    <property type="entry name" value="LIM_DOMAIN_1"/>
    <property type="match status" value="1"/>
</dbReference>
<feature type="compositionally biased region" description="Low complexity" evidence="12">
    <location>
        <begin position="126"/>
        <end position="160"/>
    </location>
</feature>
<dbReference type="SUPFAM" id="SSF46689">
    <property type="entry name" value="Homeodomain-like"/>
    <property type="match status" value="1"/>
</dbReference>
<keyword evidence="3" id="KW-0677">Repeat</keyword>
<gene>
    <name evidence="15" type="ORF">KR093_006672</name>
</gene>
<feature type="region of interest" description="Disordered" evidence="12">
    <location>
        <begin position="47"/>
        <end position="160"/>
    </location>
</feature>
<feature type="region of interest" description="Disordered" evidence="12">
    <location>
        <begin position="389"/>
        <end position="421"/>
    </location>
</feature>
<evidence type="ECO:0000256" key="9">
    <source>
        <dbReference type="PROSITE-ProRule" id="PRU00108"/>
    </source>
</evidence>
<keyword evidence="2 10" id="KW-0479">Metal-binding</keyword>
<dbReference type="PANTHER" id="PTHR24208:SF166">
    <property type="entry name" value="LIM HOMEOBOX TRANSCRIPTION FACTOR 1 ALPHA, ISOFORM B"/>
    <property type="match status" value="1"/>
</dbReference>
<dbReference type="PROSITE" id="PS50071">
    <property type="entry name" value="HOMEOBOX_2"/>
    <property type="match status" value="1"/>
</dbReference>
<comment type="subcellular location">
    <subcellularLocation>
        <location evidence="1 9 11">Nucleus</location>
    </subcellularLocation>
</comment>
<reference evidence="15" key="1">
    <citation type="journal article" date="2021" name="Mol. Ecol. Resour.">
        <title>Phylogenomic analyses of the genus Drosophila reveals genomic signals of climate adaptation.</title>
        <authorList>
            <person name="Li F."/>
            <person name="Rane R.V."/>
            <person name="Luria V."/>
            <person name="Xiong Z."/>
            <person name="Chen J."/>
            <person name="Li Z."/>
            <person name="Catullo R.A."/>
            <person name="Griffin P.C."/>
            <person name="Schiffer M."/>
            <person name="Pearce S."/>
            <person name="Lee S.F."/>
            <person name="McElroy K."/>
            <person name="Stocker A."/>
            <person name="Shirriffs J."/>
            <person name="Cockerell F."/>
            <person name="Coppin C."/>
            <person name="Sgro C.M."/>
            <person name="Karger A."/>
            <person name="Cain J.W."/>
            <person name="Weber J.A."/>
            <person name="Santpere G."/>
            <person name="Kirschner M.W."/>
            <person name="Hoffmann A.A."/>
            <person name="Oakeshott J.G."/>
            <person name="Zhang G."/>
        </authorList>
    </citation>
    <scope>NUCLEOTIDE SEQUENCE</scope>
    <source>
        <strain evidence="15">BGI-SZ-2011g</strain>
    </source>
</reference>
<evidence type="ECO:0000256" key="7">
    <source>
        <dbReference type="ARBA" id="ARBA00023155"/>
    </source>
</evidence>
<evidence type="ECO:0000313" key="15">
    <source>
        <dbReference type="EMBL" id="KAH8371233.1"/>
    </source>
</evidence>
<dbReference type="InterPro" id="IPR001781">
    <property type="entry name" value="Znf_LIM"/>
</dbReference>
<dbReference type="FunFam" id="1.10.10.60:FF:000227">
    <property type="entry name" value="LIM homeobox transcription factor"/>
    <property type="match status" value="1"/>
</dbReference>
<feature type="compositionally biased region" description="Gly residues" evidence="12">
    <location>
        <begin position="471"/>
        <end position="481"/>
    </location>
</feature>
<feature type="DNA-binding region" description="Homeobox" evidence="9">
    <location>
        <begin position="398"/>
        <end position="457"/>
    </location>
</feature>
<keyword evidence="4 10" id="KW-0862">Zinc</keyword>
<dbReference type="GO" id="GO:0000977">
    <property type="term" value="F:RNA polymerase II transcription regulatory region sequence-specific DNA binding"/>
    <property type="evidence" value="ECO:0007669"/>
    <property type="project" value="TreeGrafter"/>
</dbReference>
<evidence type="ECO:0000256" key="4">
    <source>
        <dbReference type="ARBA" id="ARBA00022833"/>
    </source>
</evidence>
<dbReference type="InterPro" id="IPR001356">
    <property type="entry name" value="HD"/>
</dbReference>
<evidence type="ECO:0000256" key="3">
    <source>
        <dbReference type="ARBA" id="ARBA00022737"/>
    </source>
</evidence>
<dbReference type="GO" id="GO:0030182">
    <property type="term" value="P:neuron differentiation"/>
    <property type="evidence" value="ECO:0007669"/>
    <property type="project" value="TreeGrafter"/>
</dbReference>
<feature type="domain" description="LIM zinc-binding" evidence="13">
    <location>
        <begin position="247"/>
        <end position="306"/>
    </location>
</feature>